<comment type="similarity">
    <text evidence="2 14">Belongs to the UppP family.</text>
</comment>
<dbReference type="EC" id="3.6.1.27" evidence="3 14"/>
<keyword evidence="9 14" id="KW-0472">Membrane</keyword>
<keyword evidence="14" id="KW-0961">Cell wall biogenesis/degradation</keyword>
<evidence type="ECO:0000256" key="9">
    <source>
        <dbReference type="ARBA" id="ARBA00023136"/>
    </source>
</evidence>
<feature type="transmembrane region" description="Helical" evidence="14">
    <location>
        <begin position="254"/>
        <end position="275"/>
    </location>
</feature>
<organism evidence="15 16">
    <name type="scientific">Malikia granosa</name>
    <dbReference type="NCBI Taxonomy" id="263067"/>
    <lineage>
        <taxon>Bacteria</taxon>
        <taxon>Pseudomonadati</taxon>
        <taxon>Pseudomonadota</taxon>
        <taxon>Betaproteobacteria</taxon>
        <taxon>Burkholderiales</taxon>
        <taxon>Comamonadaceae</taxon>
        <taxon>Malikia</taxon>
    </lineage>
</organism>
<comment type="caution">
    <text evidence="15">The sequence shown here is derived from an EMBL/GenBank/DDBJ whole genome shotgun (WGS) entry which is preliminary data.</text>
</comment>
<keyword evidence="8 14" id="KW-1133">Transmembrane helix</keyword>
<dbReference type="EMBL" id="PVLQ01000114">
    <property type="protein sequence ID" value="PRD63955.1"/>
    <property type="molecule type" value="Genomic_DNA"/>
</dbReference>
<evidence type="ECO:0000256" key="8">
    <source>
        <dbReference type="ARBA" id="ARBA00022989"/>
    </source>
</evidence>
<evidence type="ECO:0000256" key="2">
    <source>
        <dbReference type="ARBA" id="ARBA00010621"/>
    </source>
</evidence>
<comment type="function">
    <text evidence="14">Catalyzes the dephosphorylation of undecaprenyl diphosphate (UPP). Confers resistance to bacitracin.</text>
</comment>
<dbReference type="InterPro" id="IPR003824">
    <property type="entry name" value="UppP"/>
</dbReference>
<feature type="transmembrane region" description="Helical" evidence="14">
    <location>
        <begin position="83"/>
        <end position="101"/>
    </location>
</feature>
<feature type="transmembrane region" description="Helical" evidence="14">
    <location>
        <begin position="191"/>
        <end position="209"/>
    </location>
</feature>
<comment type="miscellaneous">
    <text evidence="14">Bacitracin is thought to be involved in the inhibition of peptidoglycan synthesis by sequestering undecaprenyl diphosphate, thereby reducing the pool of lipid carrier available.</text>
</comment>
<sequence>MDTLLLLKAALMGIVEGLTEFLPISSTGHLILAGTLLDMHDDKGKVFDIAIQTGAIFAVILVYWQRLRDTVVQLPSQPQAQRFAANVAIAFFPAVLLGLLFGKAIKANLFTPTVVASTFIIGGLIILWAERRQARSETAPRILSVDQMSGLDALKVGLVQCLALVPGTSRSGATIIGGMFLGLSRQVATEFSFYLAIPTLIGAGAYSLYKERALLSLADLPQFGVGLLFAFISAWLCIRWLLRFVASHSFTGFAWYRIAFGLLILLTAQQGWVVWAE</sequence>
<dbReference type="GO" id="GO:0005886">
    <property type="term" value="C:plasma membrane"/>
    <property type="evidence" value="ECO:0007669"/>
    <property type="project" value="UniProtKB-SubCell"/>
</dbReference>
<dbReference type="GO" id="GO:0008360">
    <property type="term" value="P:regulation of cell shape"/>
    <property type="evidence" value="ECO:0007669"/>
    <property type="project" value="UniProtKB-KW"/>
</dbReference>
<proteinExistence type="inferred from homology"/>
<dbReference type="OrthoDB" id="9808289at2"/>
<gene>
    <name evidence="14" type="primary">uppP</name>
    <name evidence="15" type="ORF">C6P64_16970</name>
</gene>
<evidence type="ECO:0000256" key="14">
    <source>
        <dbReference type="HAMAP-Rule" id="MF_01006"/>
    </source>
</evidence>
<evidence type="ECO:0000256" key="10">
    <source>
        <dbReference type="ARBA" id="ARBA00023251"/>
    </source>
</evidence>
<evidence type="ECO:0000256" key="6">
    <source>
        <dbReference type="ARBA" id="ARBA00022692"/>
    </source>
</evidence>
<dbReference type="NCBIfam" id="NF001389">
    <property type="entry name" value="PRK00281.1-2"/>
    <property type="match status" value="1"/>
</dbReference>
<evidence type="ECO:0000256" key="1">
    <source>
        <dbReference type="ARBA" id="ARBA00004651"/>
    </source>
</evidence>
<comment type="catalytic activity">
    <reaction evidence="13 14">
        <text>di-trans,octa-cis-undecaprenyl diphosphate + H2O = di-trans,octa-cis-undecaprenyl phosphate + phosphate + H(+)</text>
        <dbReference type="Rhea" id="RHEA:28094"/>
        <dbReference type="ChEBI" id="CHEBI:15377"/>
        <dbReference type="ChEBI" id="CHEBI:15378"/>
        <dbReference type="ChEBI" id="CHEBI:43474"/>
        <dbReference type="ChEBI" id="CHEBI:58405"/>
        <dbReference type="ChEBI" id="CHEBI:60392"/>
        <dbReference type="EC" id="3.6.1.27"/>
    </reaction>
</comment>
<keyword evidence="5 14" id="KW-1003">Cell membrane</keyword>
<dbReference type="NCBIfam" id="TIGR00753">
    <property type="entry name" value="undec_PP_bacA"/>
    <property type="match status" value="1"/>
</dbReference>
<dbReference type="GO" id="GO:0050380">
    <property type="term" value="F:undecaprenyl-diphosphatase activity"/>
    <property type="evidence" value="ECO:0007669"/>
    <property type="project" value="UniProtKB-UniRule"/>
</dbReference>
<dbReference type="PANTHER" id="PTHR30622">
    <property type="entry name" value="UNDECAPRENYL-DIPHOSPHATASE"/>
    <property type="match status" value="1"/>
</dbReference>
<name>A0A2S9K0K9_9BURK</name>
<evidence type="ECO:0000256" key="7">
    <source>
        <dbReference type="ARBA" id="ARBA00022801"/>
    </source>
</evidence>
<feature type="transmembrane region" description="Helical" evidence="14">
    <location>
        <begin position="221"/>
        <end position="242"/>
    </location>
</feature>
<dbReference type="GO" id="GO:0046677">
    <property type="term" value="P:response to antibiotic"/>
    <property type="evidence" value="ECO:0007669"/>
    <property type="project" value="UniProtKB-UniRule"/>
</dbReference>
<keyword evidence="16" id="KW-1185">Reference proteome</keyword>
<dbReference type="RefSeq" id="WP_105749721.1">
    <property type="nucleotide sequence ID" value="NZ_PVLQ01000114.1"/>
</dbReference>
<keyword evidence="6 14" id="KW-0812">Transmembrane</keyword>
<accession>A0A2S9K0K9</accession>
<comment type="subcellular location">
    <subcellularLocation>
        <location evidence="1 14">Cell membrane</location>
        <topology evidence="1 14">Multi-pass membrane protein</topology>
    </subcellularLocation>
</comment>
<evidence type="ECO:0000313" key="16">
    <source>
        <dbReference type="Proteomes" id="UP000238589"/>
    </source>
</evidence>
<evidence type="ECO:0000256" key="11">
    <source>
        <dbReference type="ARBA" id="ARBA00032707"/>
    </source>
</evidence>
<evidence type="ECO:0000256" key="4">
    <source>
        <dbReference type="ARBA" id="ARBA00021581"/>
    </source>
</evidence>
<reference evidence="15 16" key="1">
    <citation type="submission" date="2018-03" db="EMBL/GenBank/DDBJ databases">
        <title>Comparative genomics illustrates the genes involved in a hyperalkaliphilic mechanisms of Serpentinomonas isolated from highly-alkaline calcium-rich serpentinized springs.</title>
        <authorList>
            <person name="Suzuki S."/>
            <person name="Ishii S."/>
            <person name="Walworth N."/>
            <person name="Bird L."/>
            <person name="Kuenen J.G."/>
            <person name="Nealson K.H."/>
        </authorList>
    </citation>
    <scope>NUCLEOTIDE SEQUENCE [LARGE SCALE GENOMIC DNA]</scope>
    <source>
        <strain evidence="15 16">P1</strain>
    </source>
</reference>
<keyword evidence="7 14" id="KW-0378">Hydrolase</keyword>
<keyword evidence="14" id="KW-0133">Cell shape</keyword>
<feature type="transmembrane region" description="Helical" evidence="14">
    <location>
        <begin position="46"/>
        <end position="63"/>
    </location>
</feature>
<evidence type="ECO:0000256" key="13">
    <source>
        <dbReference type="ARBA" id="ARBA00047594"/>
    </source>
</evidence>
<keyword evidence="14" id="KW-0573">Peptidoglycan synthesis</keyword>
<evidence type="ECO:0000256" key="12">
    <source>
        <dbReference type="ARBA" id="ARBA00032932"/>
    </source>
</evidence>
<dbReference type="NCBIfam" id="NF001390">
    <property type="entry name" value="PRK00281.1-4"/>
    <property type="match status" value="1"/>
</dbReference>
<dbReference type="AlphaFoldDB" id="A0A2S9K0K9"/>
<evidence type="ECO:0000256" key="5">
    <source>
        <dbReference type="ARBA" id="ARBA00022475"/>
    </source>
</evidence>
<evidence type="ECO:0000256" key="3">
    <source>
        <dbReference type="ARBA" id="ARBA00012374"/>
    </source>
</evidence>
<protein>
    <recommendedName>
        <fullName evidence="4 14">Undecaprenyl-diphosphatase</fullName>
        <ecNumber evidence="3 14">3.6.1.27</ecNumber>
    </recommendedName>
    <alternativeName>
        <fullName evidence="12 14">Bacitracin resistance protein</fullName>
    </alternativeName>
    <alternativeName>
        <fullName evidence="11 14">Undecaprenyl pyrophosphate phosphatase</fullName>
    </alternativeName>
</protein>
<dbReference type="GO" id="GO:0009252">
    <property type="term" value="P:peptidoglycan biosynthetic process"/>
    <property type="evidence" value="ECO:0007669"/>
    <property type="project" value="UniProtKB-KW"/>
</dbReference>
<dbReference type="HAMAP" id="MF_01006">
    <property type="entry name" value="Undec_diphosphatase"/>
    <property type="match status" value="1"/>
</dbReference>
<feature type="transmembrane region" description="Helical" evidence="14">
    <location>
        <begin position="107"/>
        <end position="129"/>
    </location>
</feature>
<dbReference type="PANTHER" id="PTHR30622:SF3">
    <property type="entry name" value="UNDECAPRENYL-DIPHOSPHATASE"/>
    <property type="match status" value="1"/>
</dbReference>
<dbReference type="Proteomes" id="UP000238589">
    <property type="component" value="Unassembled WGS sequence"/>
</dbReference>
<evidence type="ECO:0000313" key="15">
    <source>
        <dbReference type="EMBL" id="PRD63955.1"/>
    </source>
</evidence>
<keyword evidence="10 14" id="KW-0046">Antibiotic resistance</keyword>
<dbReference type="GO" id="GO:0071555">
    <property type="term" value="P:cell wall organization"/>
    <property type="evidence" value="ECO:0007669"/>
    <property type="project" value="UniProtKB-KW"/>
</dbReference>
<dbReference type="Pfam" id="PF02673">
    <property type="entry name" value="BacA"/>
    <property type="match status" value="1"/>
</dbReference>